<evidence type="ECO:0000259" key="7">
    <source>
        <dbReference type="PROSITE" id="PS50112"/>
    </source>
</evidence>
<name>A0A0K9NUF2_ZOSMR</name>
<dbReference type="CDD" id="cd00130">
    <property type="entry name" value="PAS"/>
    <property type="match status" value="2"/>
</dbReference>
<dbReference type="PANTHER" id="PTHR47429:SF2">
    <property type="entry name" value="PROTEIN TWIN LOV 1"/>
    <property type="match status" value="1"/>
</dbReference>
<dbReference type="SUPFAM" id="SSF55785">
    <property type="entry name" value="PYP-like sensor domain (PAS domain)"/>
    <property type="match status" value="2"/>
</dbReference>
<reference evidence="9" key="1">
    <citation type="journal article" date="2016" name="Nature">
        <title>The genome of the seagrass Zostera marina reveals angiosperm adaptation to the sea.</title>
        <authorList>
            <person name="Olsen J.L."/>
            <person name="Rouze P."/>
            <person name="Verhelst B."/>
            <person name="Lin Y.-C."/>
            <person name="Bayer T."/>
            <person name="Collen J."/>
            <person name="Dattolo E."/>
            <person name="De Paoli E."/>
            <person name="Dittami S."/>
            <person name="Maumus F."/>
            <person name="Michel G."/>
            <person name="Kersting A."/>
            <person name="Lauritano C."/>
            <person name="Lohaus R."/>
            <person name="Toepel M."/>
            <person name="Tonon T."/>
            <person name="Vanneste K."/>
            <person name="Amirebrahimi M."/>
            <person name="Brakel J."/>
            <person name="Bostroem C."/>
            <person name="Chovatia M."/>
            <person name="Grimwood J."/>
            <person name="Jenkins J.W."/>
            <person name="Jueterbock A."/>
            <person name="Mraz A."/>
            <person name="Stam W.T."/>
            <person name="Tice H."/>
            <person name="Bornberg-Bauer E."/>
            <person name="Green P.J."/>
            <person name="Pearson G.A."/>
            <person name="Procaccini G."/>
            <person name="Duarte C.M."/>
            <person name="Schmutz J."/>
            <person name="Reusch T.B.H."/>
            <person name="Van de Peer Y."/>
        </authorList>
    </citation>
    <scope>NUCLEOTIDE SEQUENCE [LARGE SCALE GENOMIC DNA]</scope>
    <source>
        <strain evidence="9">cv. Finnish</strain>
    </source>
</reference>
<dbReference type="AlphaFoldDB" id="A0A0K9NUF2"/>
<keyword evidence="9" id="KW-1185">Reference proteome</keyword>
<evidence type="ECO:0000256" key="2">
    <source>
        <dbReference type="ARBA" id="ARBA00022606"/>
    </source>
</evidence>
<keyword evidence="5" id="KW-0157">Chromophore</keyword>
<dbReference type="EMBL" id="LFYR01001623">
    <property type="protein sequence ID" value="KMZ60258.1"/>
    <property type="molecule type" value="Genomic_DNA"/>
</dbReference>
<dbReference type="InterPro" id="IPR035965">
    <property type="entry name" value="PAS-like_dom_sf"/>
</dbReference>
<dbReference type="PROSITE" id="PS50112">
    <property type="entry name" value="PAS"/>
    <property type="match status" value="1"/>
</dbReference>
<accession>A0A0K9NUF2</accession>
<evidence type="ECO:0000313" key="8">
    <source>
        <dbReference type="EMBL" id="KMZ60258.1"/>
    </source>
</evidence>
<dbReference type="NCBIfam" id="TIGR00229">
    <property type="entry name" value="sensory_box"/>
    <property type="match status" value="2"/>
</dbReference>
<evidence type="ECO:0000256" key="3">
    <source>
        <dbReference type="ARBA" id="ARBA00022630"/>
    </source>
</evidence>
<dbReference type="InterPro" id="IPR001610">
    <property type="entry name" value="PAC"/>
</dbReference>
<keyword evidence="6" id="KW-0675">Receptor</keyword>
<dbReference type="OMA" id="QIEEGCK"/>
<evidence type="ECO:0000313" key="9">
    <source>
        <dbReference type="Proteomes" id="UP000036987"/>
    </source>
</evidence>
<sequence length="403" mass="45185">MDVGILQPFRSRYSDWIAEALKELDDCFLITDPSICKHPIVFASHRFLQMFGYQMHEVIGENGRMFQGRYTDRRTVLQIREAIREERPIQVEILNYKKDGEPLWILFHLFPVFRKEDGQVSNFVSVHVPIESRSRRKSVPKGLSLGKQWSRGGIIVSGSCRAEISAEEEIMCNLAADYFANTDDSVPEAEHFCEANDVEKQKAIDASKNILSTLIHYSEFTGMLVSGKQCKSLSVSPLSSSLLISLGRIKQSFVLIDPRLPDMPIVYASDAFLCLTDYSKSEVLGQNYRFLNGPLTDVETLNMIKENVEDSQSCSVRLLNYRKDGSSFWNLLHISPVRNSSGKIAFFVAVQILENAQNDKGSLSPEMSQFTVVGAVKVAVRGSSLTSSGLGSSKSRQSTFNHS</sequence>
<dbReference type="STRING" id="29655.A0A0K9NUF2"/>
<keyword evidence="3" id="KW-0285">Flavoprotein</keyword>
<dbReference type="PANTHER" id="PTHR47429">
    <property type="entry name" value="PROTEIN TWIN LOV 1"/>
    <property type="match status" value="1"/>
</dbReference>
<feature type="domain" description="PAS" evidence="7">
    <location>
        <begin position="13"/>
        <end position="62"/>
    </location>
</feature>
<evidence type="ECO:0000256" key="5">
    <source>
        <dbReference type="ARBA" id="ARBA00022991"/>
    </source>
</evidence>
<evidence type="ECO:0000256" key="6">
    <source>
        <dbReference type="ARBA" id="ARBA00023170"/>
    </source>
</evidence>
<evidence type="ECO:0000256" key="4">
    <source>
        <dbReference type="ARBA" id="ARBA00022643"/>
    </source>
</evidence>
<dbReference type="SMART" id="SM00086">
    <property type="entry name" value="PAC"/>
    <property type="match status" value="2"/>
</dbReference>
<keyword evidence="4" id="KW-0288">FMN</keyword>
<keyword evidence="1" id="KW-0600">Photoreceptor protein</keyword>
<dbReference type="Gene3D" id="3.30.450.20">
    <property type="entry name" value="PAS domain"/>
    <property type="match status" value="2"/>
</dbReference>
<dbReference type="GO" id="GO:0009881">
    <property type="term" value="F:photoreceptor activity"/>
    <property type="evidence" value="ECO:0007669"/>
    <property type="project" value="UniProtKB-KW"/>
</dbReference>
<dbReference type="OrthoDB" id="447251at2759"/>
<dbReference type="Proteomes" id="UP000036987">
    <property type="component" value="Unassembled WGS sequence"/>
</dbReference>
<proteinExistence type="predicted"/>
<comment type="caution">
    <text evidence="8">The sequence shown here is derived from an EMBL/GenBank/DDBJ whole genome shotgun (WGS) entry which is preliminary data.</text>
</comment>
<gene>
    <name evidence="8" type="ORF">ZOSMA_5G01230</name>
</gene>
<keyword evidence="2" id="KW-0716">Sensory transduction</keyword>
<protein>
    <submittedName>
        <fullName evidence="8">BluePAS/LOV protein B</fullName>
    </submittedName>
</protein>
<dbReference type="Pfam" id="PF13426">
    <property type="entry name" value="PAS_9"/>
    <property type="match status" value="2"/>
</dbReference>
<dbReference type="InterPro" id="IPR000014">
    <property type="entry name" value="PAS"/>
</dbReference>
<dbReference type="GO" id="GO:0009637">
    <property type="term" value="P:response to blue light"/>
    <property type="evidence" value="ECO:0007669"/>
    <property type="project" value="UniProtKB-ARBA"/>
</dbReference>
<dbReference type="GO" id="GO:0005634">
    <property type="term" value="C:nucleus"/>
    <property type="evidence" value="ECO:0000318"/>
    <property type="project" value="GO_Central"/>
</dbReference>
<organism evidence="8 9">
    <name type="scientific">Zostera marina</name>
    <name type="common">Eelgrass</name>
    <dbReference type="NCBI Taxonomy" id="29655"/>
    <lineage>
        <taxon>Eukaryota</taxon>
        <taxon>Viridiplantae</taxon>
        <taxon>Streptophyta</taxon>
        <taxon>Embryophyta</taxon>
        <taxon>Tracheophyta</taxon>
        <taxon>Spermatophyta</taxon>
        <taxon>Magnoliopsida</taxon>
        <taxon>Liliopsida</taxon>
        <taxon>Zosteraceae</taxon>
        <taxon>Zostera</taxon>
    </lineage>
</organism>
<evidence type="ECO:0000256" key="1">
    <source>
        <dbReference type="ARBA" id="ARBA00022543"/>
    </source>
</evidence>